<dbReference type="InterPro" id="IPR015860">
    <property type="entry name" value="ABC_transpr_TagH-like"/>
</dbReference>
<comment type="caution">
    <text evidence="6">The sequence shown here is derived from an EMBL/GenBank/DDBJ whole genome shotgun (WGS) entry which is preliminary data.</text>
</comment>
<keyword evidence="7" id="KW-1185">Reference proteome</keyword>
<dbReference type="PROSITE" id="PS50893">
    <property type="entry name" value="ABC_TRANSPORTER_2"/>
    <property type="match status" value="1"/>
</dbReference>
<protein>
    <submittedName>
        <fullName evidence="6">Teichoic acid export ATP-binding protein TagH</fullName>
    </submittedName>
</protein>
<dbReference type="Pfam" id="PF14524">
    <property type="entry name" value="Wzt_C"/>
    <property type="match status" value="1"/>
</dbReference>
<proteinExistence type="inferred from homology"/>
<dbReference type="InterPro" id="IPR003593">
    <property type="entry name" value="AAA+_ATPase"/>
</dbReference>
<name>A0A085WFA0_9BACT</name>
<dbReference type="GO" id="GO:0005524">
    <property type="term" value="F:ATP binding"/>
    <property type="evidence" value="ECO:0007669"/>
    <property type="project" value="UniProtKB-KW"/>
</dbReference>
<dbReference type="RefSeq" id="WP_044192176.1">
    <property type="nucleotide sequence ID" value="NZ_JMCB01000010.1"/>
</dbReference>
<evidence type="ECO:0000256" key="1">
    <source>
        <dbReference type="ARBA" id="ARBA00005417"/>
    </source>
</evidence>
<evidence type="ECO:0000259" key="5">
    <source>
        <dbReference type="PROSITE" id="PS50893"/>
    </source>
</evidence>
<dbReference type="GO" id="GO:0016020">
    <property type="term" value="C:membrane"/>
    <property type="evidence" value="ECO:0007669"/>
    <property type="project" value="InterPro"/>
</dbReference>
<dbReference type="AlphaFoldDB" id="A0A085WFA0"/>
<feature type="domain" description="ABC transporter" evidence="5">
    <location>
        <begin position="26"/>
        <end position="260"/>
    </location>
</feature>
<dbReference type="CDD" id="cd03220">
    <property type="entry name" value="ABC_KpsT_Wzt"/>
    <property type="match status" value="1"/>
</dbReference>
<evidence type="ECO:0000256" key="4">
    <source>
        <dbReference type="ARBA" id="ARBA00022840"/>
    </source>
</evidence>
<keyword evidence="3" id="KW-0547">Nucleotide-binding</keyword>
<keyword evidence="2" id="KW-0813">Transport</keyword>
<dbReference type="STRING" id="394096.DB31_0836"/>
<evidence type="ECO:0000256" key="3">
    <source>
        <dbReference type="ARBA" id="ARBA00022741"/>
    </source>
</evidence>
<keyword evidence="4 6" id="KW-0067">ATP-binding</keyword>
<accession>A0A085WFA0</accession>
<sequence length="457" mass="49495">MSHPAHPDGDAVVIRNVIKRFKKSTIRREYTTFKSELVRWLKGKRGAADKTFIEALRGIDLTIPRGRTVGIIGRNGSGKSTLLKLMTGIYSPTSGEIEMRGRISALLELGAGFHPDFSGRENIIINGIILGMTRAEIRARMDDIIAFSELGDFVDEPVRTYSSGMYARLAFAVATHVDPDILIVDEVLAVGDEHFGKKSLAKMMEFKAAGKTIVLVTHDLVTVEKWCDLAVWVDAGRIRRVGPPKDVTQEYRQAVALAEEQSMVLGPAAIAKDGGALPQVPVTPVPLPGAQGQLTDASNARPSSREVELSRVSLRGAAGAEVTSVDTEDLLEIQIDFTTRQPVEDATFGISVSRADGVQVYGTHTSLESVSLPCPLPPAGTVRLTLQRVTFTPGDYILDVYVKGHDGKTYDEHKGQSRFTVRSALGDTGVARPPHVWSVDAIPSTRHAVQPARANAS</sequence>
<dbReference type="InterPro" id="IPR029439">
    <property type="entry name" value="Wzt_C"/>
</dbReference>
<dbReference type="GO" id="GO:0016887">
    <property type="term" value="F:ATP hydrolysis activity"/>
    <property type="evidence" value="ECO:0007669"/>
    <property type="project" value="InterPro"/>
</dbReference>
<dbReference type="GO" id="GO:0140359">
    <property type="term" value="F:ABC-type transporter activity"/>
    <property type="evidence" value="ECO:0007669"/>
    <property type="project" value="InterPro"/>
</dbReference>
<reference evidence="6 7" key="1">
    <citation type="submission" date="2014-04" db="EMBL/GenBank/DDBJ databases">
        <title>Genome assembly of Hyalangium minutum DSM 14724.</title>
        <authorList>
            <person name="Sharma G."/>
            <person name="Subramanian S."/>
        </authorList>
    </citation>
    <scope>NUCLEOTIDE SEQUENCE [LARGE SCALE GENOMIC DNA]</scope>
    <source>
        <strain evidence="6 7">DSM 14724</strain>
    </source>
</reference>
<dbReference type="OrthoDB" id="9809450at2"/>
<dbReference type="InterPro" id="IPR003439">
    <property type="entry name" value="ABC_transporter-like_ATP-bd"/>
</dbReference>
<dbReference type="EMBL" id="JMCB01000010">
    <property type="protein sequence ID" value="KFE66363.1"/>
    <property type="molecule type" value="Genomic_DNA"/>
</dbReference>
<evidence type="ECO:0000256" key="2">
    <source>
        <dbReference type="ARBA" id="ARBA00022448"/>
    </source>
</evidence>
<dbReference type="PANTHER" id="PTHR46743">
    <property type="entry name" value="TEICHOIC ACIDS EXPORT ATP-BINDING PROTEIN TAGH"/>
    <property type="match status" value="1"/>
</dbReference>
<organism evidence="6 7">
    <name type="scientific">Hyalangium minutum</name>
    <dbReference type="NCBI Taxonomy" id="394096"/>
    <lineage>
        <taxon>Bacteria</taxon>
        <taxon>Pseudomonadati</taxon>
        <taxon>Myxococcota</taxon>
        <taxon>Myxococcia</taxon>
        <taxon>Myxococcales</taxon>
        <taxon>Cystobacterineae</taxon>
        <taxon>Archangiaceae</taxon>
        <taxon>Hyalangium</taxon>
    </lineage>
</organism>
<dbReference type="Pfam" id="PF00005">
    <property type="entry name" value="ABC_tran"/>
    <property type="match status" value="1"/>
</dbReference>
<gene>
    <name evidence="6" type="ORF">DB31_0836</name>
</gene>
<dbReference type="PATRIC" id="fig|394096.3.peg.5183"/>
<dbReference type="Proteomes" id="UP000028725">
    <property type="component" value="Unassembled WGS sequence"/>
</dbReference>
<dbReference type="CDD" id="cd10147">
    <property type="entry name" value="Wzt_C-like"/>
    <property type="match status" value="1"/>
</dbReference>
<evidence type="ECO:0000313" key="7">
    <source>
        <dbReference type="Proteomes" id="UP000028725"/>
    </source>
</evidence>
<dbReference type="Gene3D" id="3.40.50.300">
    <property type="entry name" value="P-loop containing nucleotide triphosphate hydrolases"/>
    <property type="match status" value="1"/>
</dbReference>
<comment type="similarity">
    <text evidence="1">Belongs to the ABC transporter superfamily.</text>
</comment>
<dbReference type="Gene3D" id="2.70.50.60">
    <property type="entry name" value="abc- transporter (atp binding component) like domain"/>
    <property type="match status" value="1"/>
</dbReference>
<dbReference type="SUPFAM" id="SSF52540">
    <property type="entry name" value="P-loop containing nucleoside triphosphate hydrolases"/>
    <property type="match status" value="1"/>
</dbReference>
<dbReference type="InterPro" id="IPR027417">
    <property type="entry name" value="P-loop_NTPase"/>
</dbReference>
<dbReference type="SMART" id="SM00382">
    <property type="entry name" value="AAA"/>
    <property type="match status" value="1"/>
</dbReference>
<dbReference type="InterPro" id="IPR050683">
    <property type="entry name" value="Bact_Polysacc_Export_ATP-bd"/>
</dbReference>
<dbReference type="PANTHER" id="PTHR46743:SF2">
    <property type="entry name" value="TEICHOIC ACIDS EXPORT ATP-BINDING PROTEIN TAGH"/>
    <property type="match status" value="1"/>
</dbReference>
<evidence type="ECO:0000313" key="6">
    <source>
        <dbReference type="EMBL" id="KFE66363.1"/>
    </source>
</evidence>